<keyword evidence="10" id="KW-1185">Reference proteome</keyword>
<evidence type="ECO:0000256" key="4">
    <source>
        <dbReference type="ARBA" id="ARBA00022490"/>
    </source>
</evidence>
<evidence type="ECO:0000259" key="6">
    <source>
        <dbReference type="Pfam" id="PF02631"/>
    </source>
</evidence>
<dbReference type="KEGG" id="wcp:H9Q76_05965"/>
<dbReference type="Proteomes" id="UP000515819">
    <property type="component" value="Chromosome"/>
</dbReference>
<dbReference type="InterPro" id="IPR036388">
    <property type="entry name" value="WH-like_DNA-bd_sf"/>
</dbReference>
<dbReference type="AlphaFoldDB" id="A0A7G9FQI4"/>
<dbReference type="Pfam" id="PF02631">
    <property type="entry name" value="RecX_HTH2"/>
    <property type="match status" value="1"/>
</dbReference>
<dbReference type="InterPro" id="IPR003783">
    <property type="entry name" value="Regulatory_RecX"/>
</dbReference>
<comment type="similarity">
    <text evidence="2 5">Belongs to the RecX family.</text>
</comment>
<dbReference type="HAMAP" id="MF_01114">
    <property type="entry name" value="RecX"/>
    <property type="match status" value="1"/>
</dbReference>
<accession>A0A7G9FQI4</accession>
<dbReference type="InterPro" id="IPR053924">
    <property type="entry name" value="RecX_HTH_2nd"/>
</dbReference>
<dbReference type="GO" id="GO:0005737">
    <property type="term" value="C:cytoplasm"/>
    <property type="evidence" value="ECO:0007669"/>
    <property type="project" value="UniProtKB-SubCell"/>
</dbReference>
<organism evidence="9 10">
    <name type="scientific">Wujia chipingensis</name>
    <dbReference type="NCBI Taxonomy" id="2763670"/>
    <lineage>
        <taxon>Bacteria</taxon>
        <taxon>Bacillati</taxon>
        <taxon>Bacillota</taxon>
        <taxon>Clostridia</taxon>
        <taxon>Lachnospirales</taxon>
        <taxon>Lachnospiraceae</taxon>
        <taxon>Wujia</taxon>
    </lineage>
</organism>
<name>A0A7G9FQI4_9FIRM</name>
<dbReference type="RefSeq" id="WP_118373603.1">
    <property type="nucleotide sequence ID" value="NZ_CP060632.1"/>
</dbReference>
<reference evidence="9 10" key="1">
    <citation type="submission" date="2020-08" db="EMBL/GenBank/DDBJ databases">
        <authorList>
            <person name="Liu C."/>
            <person name="Sun Q."/>
        </authorList>
    </citation>
    <scope>NUCLEOTIDE SEQUENCE [LARGE SCALE GENOMIC DNA]</scope>
    <source>
        <strain evidence="9 10">NSJ-4</strain>
    </source>
</reference>
<dbReference type="Gene3D" id="1.10.10.10">
    <property type="entry name" value="Winged helix-like DNA-binding domain superfamily/Winged helix DNA-binding domain"/>
    <property type="match status" value="3"/>
</dbReference>
<gene>
    <name evidence="5" type="primary">recX</name>
    <name evidence="9" type="ORF">H9Q76_05965</name>
</gene>
<evidence type="ECO:0000256" key="5">
    <source>
        <dbReference type="HAMAP-Rule" id="MF_01114"/>
    </source>
</evidence>
<comment type="function">
    <text evidence="5">Modulates RecA activity.</text>
</comment>
<dbReference type="GO" id="GO:0006282">
    <property type="term" value="P:regulation of DNA repair"/>
    <property type="evidence" value="ECO:0007669"/>
    <property type="project" value="UniProtKB-UniRule"/>
</dbReference>
<feature type="domain" description="RecX second three-helical" evidence="6">
    <location>
        <begin position="64"/>
        <end position="98"/>
    </location>
</feature>
<proteinExistence type="inferred from homology"/>
<evidence type="ECO:0000313" key="10">
    <source>
        <dbReference type="Proteomes" id="UP000515819"/>
    </source>
</evidence>
<dbReference type="InterPro" id="IPR053925">
    <property type="entry name" value="RecX_HTH_3rd"/>
</dbReference>
<dbReference type="PANTHER" id="PTHR33602:SF1">
    <property type="entry name" value="REGULATORY PROTEIN RECX FAMILY PROTEIN"/>
    <property type="match status" value="1"/>
</dbReference>
<evidence type="ECO:0000259" key="8">
    <source>
        <dbReference type="Pfam" id="PF21982"/>
    </source>
</evidence>
<evidence type="ECO:0000256" key="2">
    <source>
        <dbReference type="ARBA" id="ARBA00009695"/>
    </source>
</evidence>
<protein>
    <recommendedName>
        <fullName evidence="3 5">Regulatory protein RecX</fullName>
    </recommendedName>
</protein>
<dbReference type="Pfam" id="PF21981">
    <property type="entry name" value="RecX_HTH3"/>
    <property type="match status" value="1"/>
</dbReference>
<keyword evidence="4 5" id="KW-0963">Cytoplasm</keyword>
<evidence type="ECO:0000256" key="1">
    <source>
        <dbReference type="ARBA" id="ARBA00004496"/>
    </source>
</evidence>
<dbReference type="Pfam" id="PF21982">
    <property type="entry name" value="RecX_HTH1"/>
    <property type="match status" value="1"/>
</dbReference>
<dbReference type="InterPro" id="IPR053926">
    <property type="entry name" value="RecX_HTH_1st"/>
</dbReference>
<evidence type="ECO:0000259" key="7">
    <source>
        <dbReference type="Pfam" id="PF21981"/>
    </source>
</evidence>
<dbReference type="EMBL" id="CP060632">
    <property type="protein sequence ID" value="QNM00816.1"/>
    <property type="molecule type" value="Genomic_DNA"/>
</dbReference>
<dbReference type="PANTHER" id="PTHR33602">
    <property type="entry name" value="REGULATORY PROTEIN RECX FAMILY PROTEIN"/>
    <property type="match status" value="1"/>
</dbReference>
<sequence>MQNRQRAKSHKQPTTYSAFDTAIYYLTFRDRSRKELCDKLAEKGYEEAEIAEAVEKLMSYGYIDDERYASSYIRNQMRAKGRRRITMELSGKGVDSEMTRELCMELVPDEAETIYDLLERRYGNLDFSDEGQMRRMYSFFARRGFKYEDIRRAVSEYRKNIEKI</sequence>
<feature type="domain" description="RecX third three-helical" evidence="7">
    <location>
        <begin position="109"/>
        <end position="154"/>
    </location>
</feature>
<feature type="domain" description="RecX first three-helical" evidence="8">
    <location>
        <begin position="18"/>
        <end position="57"/>
    </location>
</feature>
<comment type="subcellular location">
    <subcellularLocation>
        <location evidence="1 5">Cytoplasm</location>
    </subcellularLocation>
</comment>
<evidence type="ECO:0000313" key="9">
    <source>
        <dbReference type="EMBL" id="QNM00816.1"/>
    </source>
</evidence>
<evidence type="ECO:0000256" key="3">
    <source>
        <dbReference type="ARBA" id="ARBA00018111"/>
    </source>
</evidence>